<evidence type="ECO:0000256" key="5">
    <source>
        <dbReference type="ARBA" id="ARBA00022989"/>
    </source>
</evidence>
<proteinExistence type="predicted"/>
<feature type="transmembrane region" description="Helical" evidence="7">
    <location>
        <begin position="70"/>
        <end position="91"/>
    </location>
</feature>
<comment type="caution">
    <text evidence="8">The sequence shown here is derived from an EMBL/GenBank/DDBJ whole genome shotgun (WGS) entry which is preliminary data.</text>
</comment>
<keyword evidence="5 7" id="KW-1133">Transmembrane helix</keyword>
<feature type="transmembrane region" description="Helical" evidence="7">
    <location>
        <begin position="37"/>
        <end position="58"/>
    </location>
</feature>
<keyword evidence="2" id="KW-0813">Transport</keyword>
<accession>A0AB73BYU7</accession>
<keyword evidence="6 7" id="KW-0472">Membrane</keyword>
<evidence type="ECO:0000256" key="7">
    <source>
        <dbReference type="SAM" id="Phobius"/>
    </source>
</evidence>
<dbReference type="AlphaFoldDB" id="A0AB73BYU7"/>
<keyword evidence="3" id="KW-1003">Cell membrane</keyword>
<dbReference type="Proteomes" id="UP000027473">
    <property type="component" value="Unassembled WGS sequence"/>
</dbReference>
<feature type="transmembrane region" description="Helical" evidence="7">
    <location>
        <begin position="330"/>
        <end position="348"/>
    </location>
</feature>
<feature type="transmembrane region" description="Helical" evidence="7">
    <location>
        <begin position="172"/>
        <end position="190"/>
    </location>
</feature>
<dbReference type="InterPro" id="IPR001991">
    <property type="entry name" value="Na-dicarboxylate_symporter"/>
</dbReference>
<evidence type="ECO:0000256" key="3">
    <source>
        <dbReference type="ARBA" id="ARBA00022475"/>
    </source>
</evidence>
<dbReference type="EMBL" id="JAAC01000019">
    <property type="protein sequence ID" value="KDE64959.1"/>
    <property type="molecule type" value="Genomic_DNA"/>
</dbReference>
<dbReference type="PANTHER" id="PTHR42865:SF7">
    <property type="entry name" value="PROTON_GLUTAMATE-ASPARTATE SYMPORTER"/>
    <property type="match status" value="1"/>
</dbReference>
<feature type="transmembrane region" description="Helical" evidence="7">
    <location>
        <begin position="210"/>
        <end position="227"/>
    </location>
</feature>
<evidence type="ECO:0000256" key="4">
    <source>
        <dbReference type="ARBA" id="ARBA00022692"/>
    </source>
</evidence>
<dbReference type="Pfam" id="PF00375">
    <property type="entry name" value="SDF"/>
    <property type="match status" value="1"/>
</dbReference>
<dbReference type="PANTHER" id="PTHR42865">
    <property type="entry name" value="PROTON/GLUTAMATE-ASPARTATE SYMPORTER"/>
    <property type="match status" value="1"/>
</dbReference>
<dbReference type="InterPro" id="IPR036458">
    <property type="entry name" value="Na:dicarbo_symporter_sf"/>
</dbReference>
<organism evidence="8 9">
    <name type="scientific">Fusobacterium necrophorum BL</name>
    <dbReference type="NCBI Taxonomy" id="1441732"/>
    <lineage>
        <taxon>Bacteria</taxon>
        <taxon>Fusobacteriati</taxon>
        <taxon>Fusobacteriota</taxon>
        <taxon>Fusobacteriia</taxon>
        <taxon>Fusobacteriales</taxon>
        <taxon>Fusobacteriaceae</taxon>
        <taxon>Fusobacterium</taxon>
    </lineage>
</organism>
<dbReference type="Gene3D" id="1.10.3860.10">
    <property type="entry name" value="Sodium:dicarboxylate symporter"/>
    <property type="match status" value="1"/>
</dbReference>
<evidence type="ECO:0000256" key="1">
    <source>
        <dbReference type="ARBA" id="ARBA00004651"/>
    </source>
</evidence>
<feature type="transmembrane region" description="Helical" evidence="7">
    <location>
        <begin position="354"/>
        <end position="377"/>
    </location>
</feature>
<dbReference type="PRINTS" id="PR00173">
    <property type="entry name" value="EDTRNSPORT"/>
</dbReference>
<name>A0AB73BYU7_9FUSO</name>
<dbReference type="GO" id="GO:0005886">
    <property type="term" value="C:plasma membrane"/>
    <property type="evidence" value="ECO:0007669"/>
    <property type="project" value="UniProtKB-SubCell"/>
</dbReference>
<evidence type="ECO:0000313" key="9">
    <source>
        <dbReference type="Proteomes" id="UP000027473"/>
    </source>
</evidence>
<evidence type="ECO:0000313" key="8">
    <source>
        <dbReference type="EMBL" id="KDE64959.1"/>
    </source>
</evidence>
<sequence>MKILLPISMKKERILRRNKEIEKMTKKIAAENKKIRLSFPMILLLGIILGSLFGIFFPEKSKVLKPLGDIFLNLMFTAVVPMVFVSIATAVGNMANMSRLRKILLSTLFTFIGTGLIASVYVFIAVKLFPPAVGTKIALQSTAIEEAKSAADLLVSSFTVPDFVNLLSRRNMLPLIIFATLFGFCVSHCGGQESPVGKILNHLNDIMMKLINVIMWYAPIGLGAYFASLIGEFGPNLIGDYGRILLIYYPLCVLYFFTAFPCYAFLAGGREGLRQMFRYIYSPAITAFATQSSMATLPVNMETCKKIGVPKDISDLVLPMGATMHMDGSVLSSIVKISFLFGIFQTPFTGIETYFLSVVVSILAAFVLSGAPGGGLVGEMLIVSLFGFPPEAFPLIATIGFLVDPPATALNASGDTIASMLVARIVEGKDWLHTYLSKN</sequence>
<dbReference type="GO" id="GO:0006835">
    <property type="term" value="P:dicarboxylic acid transport"/>
    <property type="evidence" value="ECO:0007669"/>
    <property type="project" value="TreeGrafter"/>
</dbReference>
<evidence type="ECO:0000256" key="2">
    <source>
        <dbReference type="ARBA" id="ARBA00022448"/>
    </source>
</evidence>
<feature type="transmembrane region" description="Helical" evidence="7">
    <location>
        <begin position="103"/>
        <end position="124"/>
    </location>
</feature>
<keyword evidence="4 7" id="KW-0812">Transmembrane</keyword>
<reference evidence="8 9" key="1">
    <citation type="submission" date="2014-01" db="EMBL/GenBank/DDBJ databases">
        <title>Comparative genomics of Fusobacterium necrophorum wild isolates.</title>
        <authorList>
            <person name="Kittichotirat W."/>
            <person name="Bumgarner R.E."/>
            <person name="Lawrence P."/>
        </authorList>
    </citation>
    <scope>NUCLEOTIDE SEQUENCE [LARGE SCALE GENOMIC DNA]</scope>
    <source>
        <strain evidence="8 9">BL</strain>
    </source>
</reference>
<dbReference type="GO" id="GO:0015293">
    <property type="term" value="F:symporter activity"/>
    <property type="evidence" value="ECO:0007669"/>
    <property type="project" value="UniProtKB-KW"/>
</dbReference>
<gene>
    <name evidence="8" type="ORF">FUSO3_01870</name>
</gene>
<feature type="transmembrane region" description="Helical" evidence="7">
    <location>
        <begin position="247"/>
        <end position="268"/>
    </location>
</feature>
<evidence type="ECO:0000256" key="6">
    <source>
        <dbReference type="ARBA" id="ARBA00023136"/>
    </source>
</evidence>
<dbReference type="SUPFAM" id="SSF118215">
    <property type="entry name" value="Proton glutamate symport protein"/>
    <property type="match status" value="1"/>
</dbReference>
<protein>
    <submittedName>
        <fullName evidence="8">Sodium:proton antiporter</fullName>
    </submittedName>
</protein>
<comment type="subcellular location">
    <subcellularLocation>
        <location evidence="1">Cell membrane</location>
        <topology evidence="1">Multi-pass membrane protein</topology>
    </subcellularLocation>
</comment>